<accession>G3I9V4</accession>
<evidence type="ECO:0000256" key="14">
    <source>
        <dbReference type="ARBA" id="ARBA00062942"/>
    </source>
</evidence>
<evidence type="ECO:0000313" key="21">
    <source>
        <dbReference type="EMBL" id="EGW00246.1"/>
    </source>
</evidence>
<keyword evidence="3" id="KW-1003">Cell membrane</keyword>
<evidence type="ECO:0000256" key="5">
    <source>
        <dbReference type="ARBA" id="ARBA00022692"/>
    </source>
</evidence>
<dbReference type="FunFam" id="2.60.40.10:FF:001076">
    <property type="entry name" value="Triggering receptor expressed on myeloid cells 2"/>
    <property type="match status" value="1"/>
</dbReference>
<dbReference type="Proteomes" id="UP000001075">
    <property type="component" value="Unassembled WGS sequence"/>
</dbReference>
<feature type="region of interest" description="Disordered" evidence="17">
    <location>
        <begin position="471"/>
        <end position="497"/>
    </location>
</feature>
<evidence type="ECO:0000256" key="2">
    <source>
        <dbReference type="ARBA" id="ARBA00004613"/>
    </source>
</evidence>
<dbReference type="InterPro" id="IPR003599">
    <property type="entry name" value="Ig_sub"/>
</dbReference>
<dbReference type="GO" id="GO:1900223">
    <property type="term" value="P:positive regulation of amyloid-beta clearance"/>
    <property type="evidence" value="ECO:0007669"/>
    <property type="project" value="UniProtKB-ARBA"/>
</dbReference>
<sequence length="537" mass="57642">MGPLHLFLLLLITESSQALNTTVLQGVAGQSLRVSCTYDSLKYWGRRKAWCRQLAEEGPCQRVVSTHNVWLLAFLRKRNGSTVITDDTLAGTLTITLRNLQSSDAGLYQCQSLRGQEADVLQKFLVEVLADPLDEQDAEDLWVPGELESFEGVQVEHSTSSKLLTASILCAVARGRQKLGSPVDSGLDCGHNAGHQLQILTGACSVPEEATQNCHLPAMGCYLQLLLLLLLGLAGQGSADNHPEVLQAPVGSFIQVQCHYRLQDVRARKVWCRFLQEGCQPLVTSAVDRRDPENGRVFLTDLGGGLLQVEMVTLQEEDTGEYGCVVEGAEGPQTLHRVSLLVLPPVPGPGEEKEVEDKTESSRTGSLPKEPSLDAVGSVSPPEFRRHENRIQLIWGAVLLLGLLVVAVVLFAVMARRKGSRLGVCGQFQSSGASGMEPSSAAHYSSDSGLAAGLPTDVPYVRLDSPPSFDTTYPGFPLDPPSRKPPAPPLQPPLPPKVLVSSKHVTYATVVFPGGDKDEGASCEAAGGLPNSQTPPS</sequence>
<keyword evidence="9 18" id="KW-0472">Membrane</keyword>
<feature type="signal peptide" evidence="19">
    <location>
        <begin position="1"/>
        <end position="18"/>
    </location>
</feature>
<dbReference type="Pfam" id="PF07686">
    <property type="entry name" value="V-set"/>
    <property type="match status" value="1"/>
</dbReference>
<dbReference type="GO" id="GO:0051898">
    <property type="term" value="P:negative regulation of phosphatidylinositol 3-kinase/protein kinase B signal transduction"/>
    <property type="evidence" value="ECO:0007669"/>
    <property type="project" value="UniProtKB-ARBA"/>
</dbReference>
<evidence type="ECO:0000256" key="12">
    <source>
        <dbReference type="ARBA" id="ARBA00023180"/>
    </source>
</evidence>
<evidence type="ECO:0000256" key="6">
    <source>
        <dbReference type="ARBA" id="ARBA00022729"/>
    </source>
</evidence>
<dbReference type="GO" id="GO:0009986">
    <property type="term" value="C:cell surface"/>
    <property type="evidence" value="ECO:0007669"/>
    <property type="project" value="TreeGrafter"/>
</dbReference>
<dbReference type="GO" id="GO:0006909">
    <property type="term" value="P:phagocytosis"/>
    <property type="evidence" value="ECO:0007669"/>
    <property type="project" value="UniProtKB-ARBA"/>
</dbReference>
<dbReference type="FunCoup" id="G3I9V4">
    <property type="interactions" value="62"/>
</dbReference>
<reference evidence="22" key="1">
    <citation type="journal article" date="2011" name="Nat. Biotechnol.">
        <title>The genomic sequence of the Chinese hamster ovary (CHO)-K1 cell line.</title>
        <authorList>
            <person name="Xu X."/>
            <person name="Nagarajan H."/>
            <person name="Lewis N.E."/>
            <person name="Pan S."/>
            <person name="Cai Z."/>
            <person name="Liu X."/>
            <person name="Chen W."/>
            <person name="Xie M."/>
            <person name="Wang W."/>
            <person name="Hammond S."/>
            <person name="Andersen M.R."/>
            <person name="Neff N."/>
            <person name="Passarelli B."/>
            <person name="Koh W."/>
            <person name="Fan H.C."/>
            <person name="Wang J."/>
            <person name="Gui Y."/>
            <person name="Lee K.H."/>
            <person name="Betenbaugh M.J."/>
            <person name="Quake S.R."/>
            <person name="Famili I."/>
            <person name="Palsson B.O."/>
            <person name="Wang J."/>
        </authorList>
    </citation>
    <scope>NUCLEOTIDE SEQUENCE [LARGE SCALE GENOMIC DNA]</scope>
    <source>
        <strain evidence="22">CHO K1 cell line</strain>
    </source>
</reference>
<dbReference type="Gene3D" id="2.60.40.10">
    <property type="entry name" value="Immunoglobulins"/>
    <property type="match status" value="2"/>
</dbReference>
<evidence type="ECO:0000259" key="20">
    <source>
        <dbReference type="SMART" id="SM00409"/>
    </source>
</evidence>
<dbReference type="GO" id="GO:0050850">
    <property type="term" value="P:positive regulation of calcium-mediated signaling"/>
    <property type="evidence" value="ECO:0007669"/>
    <property type="project" value="UniProtKB-ARBA"/>
</dbReference>
<dbReference type="EMBL" id="JH001648">
    <property type="protein sequence ID" value="EGW00246.1"/>
    <property type="molecule type" value="Genomic_DNA"/>
</dbReference>
<evidence type="ECO:0000256" key="4">
    <source>
        <dbReference type="ARBA" id="ARBA00022525"/>
    </source>
</evidence>
<dbReference type="STRING" id="10029.G3I9V4"/>
<comment type="subcellular location">
    <subcellularLocation>
        <location evidence="1">Cell membrane</location>
        <topology evidence="1">Single-pass type I membrane protein</topology>
    </subcellularLocation>
    <subcellularLocation>
        <location evidence="2">Secreted</location>
    </subcellularLocation>
</comment>
<evidence type="ECO:0000256" key="16">
    <source>
        <dbReference type="ARBA" id="ARBA00080837"/>
    </source>
</evidence>
<dbReference type="SUPFAM" id="SSF48726">
    <property type="entry name" value="Immunoglobulin"/>
    <property type="match status" value="2"/>
</dbReference>
<feature type="compositionally biased region" description="Basic and acidic residues" evidence="17">
    <location>
        <begin position="350"/>
        <end position="361"/>
    </location>
</feature>
<dbReference type="CDD" id="cd05716">
    <property type="entry name" value="IgV_pIgR_like"/>
    <property type="match status" value="1"/>
</dbReference>
<dbReference type="GO" id="GO:0005886">
    <property type="term" value="C:plasma membrane"/>
    <property type="evidence" value="ECO:0007669"/>
    <property type="project" value="UniProtKB-SubCell"/>
</dbReference>
<dbReference type="GO" id="GO:0004888">
    <property type="term" value="F:transmembrane signaling receptor activity"/>
    <property type="evidence" value="ECO:0007669"/>
    <property type="project" value="UniProtKB-ARBA"/>
</dbReference>
<feature type="transmembrane region" description="Helical" evidence="18">
    <location>
        <begin position="393"/>
        <end position="413"/>
    </location>
</feature>
<dbReference type="GO" id="GO:1903980">
    <property type="term" value="P:positive regulation of microglial cell activation"/>
    <property type="evidence" value="ECO:0007669"/>
    <property type="project" value="UniProtKB-ARBA"/>
</dbReference>
<dbReference type="GO" id="GO:0150079">
    <property type="term" value="P:negative regulation of neuroinflammatory response"/>
    <property type="evidence" value="ECO:0007669"/>
    <property type="project" value="UniProtKB-ARBA"/>
</dbReference>
<gene>
    <name evidence="21" type="ORF">I79_020364</name>
</gene>
<dbReference type="GO" id="GO:0007166">
    <property type="term" value="P:cell surface receptor signaling pathway"/>
    <property type="evidence" value="ECO:0007669"/>
    <property type="project" value="UniProtKB-ARBA"/>
</dbReference>
<keyword evidence="11" id="KW-0675">Receptor</keyword>
<dbReference type="GO" id="GO:0120035">
    <property type="term" value="P:regulation of plasma membrane bounded cell projection organization"/>
    <property type="evidence" value="ECO:0007669"/>
    <property type="project" value="UniProtKB-ARBA"/>
</dbReference>
<evidence type="ECO:0000313" key="22">
    <source>
        <dbReference type="Proteomes" id="UP000001075"/>
    </source>
</evidence>
<evidence type="ECO:0000256" key="13">
    <source>
        <dbReference type="ARBA" id="ARBA00023319"/>
    </source>
</evidence>
<keyword evidence="6 19" id="KW-0732">Signal</keyword>
<dbReference type="GO" id="GO:1900226">
    <property type="term" value="P:negative regulation of NLRP3 inflammasome complex assembly"/>
    <property type="evidence" value="ECO:0007669"/>
    <property type="project" value="UniProtKB-ARBA"/>
</dbReference>
<evidence type="ECO:0000256" key="18">
    <source>
        <dbReference type="SAM" id="Phobius"/>
    </source>
</evidence>
<evidence type="ECO:0000256" key="1">
    <source>
        <dbReference type="ARBA" id="ARBA00004251"/>
    </source>
</evidence>
<dbReference type="GO" id="GO:1904951">
    <property type="term" value="P:positive regulation of establishment of protein localization"/>
    <property type="evidence" value="ECO:0007669"/>
    <property type="project" value="UniProtKB-ARBA"/>
</dbReference>
<evidence type="ECO:0000256" key="11">
    <source>
        <dbReference type="ARBA" id="ARBA00023170"/>
    </source>
</evidence>
<evidence type="ECO:0000256" key="15">
    <source>
        <dbReference type="ARBA" id="ARBA00070587"/>
    </source>
</evidence>
<feature type="region of interest" description="Disordered" evidence="17">
    <location>
        <begin position="344"/>
        <end position="381"/>
    </location>
</feature>
<dbReference type="InterPro" id="IPR036179">
    <property type="entry name" value="Ig-like_dom_sf"/>
</dbReference>
<dbReference type="SMART" id="SM00409">
    <property type="entry name" value="IG"/>
    <property type="match status" value="2"/>
</dbReference>
<dbReference type="GO" id="GO:0048468">
    <property type="term" value="P:cell development"/>
    <property type="evidence" value="ECO:0007669"/>
    <property type="project" value="UniProtKB-ARBA"/>
</dbReference>
<dbReference type="GO" id="GO:0071396">
    <property type="term" value="P:cellular response to lipid"/>
    <property type="evidence" value="ECO:0007669"/>
    <property type="project" value="UniProtKB-ARBA"/>
</dbReference>
<dbReference type="PANTHER" id="PTHR16423:SF11">
    <property type="entry name" value="IG-LIKE DOMAIN-CONTAINING PROTEIN"/>
    <property type="match status" value="1"/>
</dbReference>
<evidence type="ECO:0000256" key="19">
    <source>
        <dbReference type="SAM" id="SignalP"/>
    </source>
</evidence>
<evidence type="ECO:0000256" key="9">
    <source>
        <dbReference type="ARBA" id="ARBA00023136"/>
    </source>
</evidence>
<dbReference type="PaxDb" id="10029-XP_007637957.1"/>
<keyword evidence="5 18" id="KW-0812">Transmembrane</keyword>
<proteinExistence type="predicted"/>
<dbReference type="GO" id="GO:0080090">
    <property type="term" value="P:regulation of primary metabolic process"/>
    <property type="evidence" value="ECO:0007669"/>
    <property type="project" value="UniProtKB-ARBA"/>
</dbReference>
<evidence type="ECO:0000256" key="17">
    <source>
        <dbReference type="SAM" id="MobiDB-lite"/>
    </source>
</evidence>
<feature type="domain" description="Immunoglobulin" evidence="20">
    <location>
        <begin position="243"/>
        <end position="343"/>
    </location>
</feature>
<evidence type="ECO:0000256" key="7">
    <source>
        <dbReference type="ARBA" id="ARBA00022989"/>
    </source>
</evidence>
<comment type="subunit">
    <text evidence="14">Monomer. After ectodomain shedding, the extracellular domain oligomerizes, which is enhanced and stabilized by binding of phosphatidylserine. Interacts with TYROBP/DAP12. Interaction with TYROBP is required for stabilization of the TREM2 C-terminal fragment (TREM2-CTF) which is produced by proteolytic processing. Interacts with PLXNA1 (via TIG domains); the interaction mediates SEMA6D binding and signaling through TYROBP.</text>
</comment>
<dbReference type="GO" id="GO:0070374">
    <property type="term" value="P:positive regulation of ERK1 and ERK2 cascade"/>
    <property type="evidence" value="ECO:0007669"/>
    <property type="project" value="UniProtKB-ARBA"/>
</dbReference>
<dbReference type="GO" id="GO:0035176">
    <property type="term" value="P:social behavior"/>
    <property type="evidence" value="ECO:0007669"/>
    <property type="project" value="UniProtKB-ARBA"/>
</dbReference>
<dbReference type="GO" id="GO:0010628">
    <property type="term" value="P:positive regulation of gene expression"/>
    <property type="evidence" value="ECO:0007669"/>
    <property type="project" value="UniProtKB-ARBA"/>
</dbReference>
<organism evidence="21 22">
    <name type="scientific">Cricetulus griseus</name>
    <name type="common">Chinese hamster</name>
    <name type="synonym">Cricetulus barabensis griseus</name>
    <dbReference type="NCBI Taxonomy" id="10029"/>
    <lineage>
        <taxon>Eukaryota</taxon>
        <taxon>Metazoa</taxon>
        <taxon>Chordata</taxon>
        <taxon>Craniata</taxon>
        <taxon>Vertebrata</taxon>
        <taxon>Euteleostomi</taxon>
        <taxon>Mammalia</taxon>
        <taxon>Eutheria</taxon>
        <taxon>Euarchontoglires</taxon>
        <taxon>Glires</taxon>
        <taxon>Rodentia</taxon>
        <taxon>Myomorpha</taxon>
        <taxon>Muroidea</taxon>
        <taxon>Cricetidae</taxon>
        <taxon>Cricetinae</taxon>
        <taxon>Cricetulus</taxon>
    </lineage>
</organism>
<dbReference type="InterPro" id="IPR013106">
    <property type="entry name" value="Ig_V-set"/>
</dbReference>
<keyword evidence="4" id="KW-0964">Secreted</keyword>
<feature type="domain" description="Immunoglobulin" evidence="20">
    <location>
        <begin position="21"/>
        <end position="129"/>
    </location>
</feature>
<feature type="compositionally biased region" description="Pro residues" evidence="17">
    <location>
        <begin position="477"/>
        <end position="496"/>
    </location>
</feature>
<keyword evidence="13" id="KW-0393">Immunoglobulin domain</keyword>
<evidence type="ECO:0000256" key="3">
    <source>
        <dbReference type="ARBA" id="ARBA00022475"/>
    </source>
</evidence>
<dbReference type="InterPro" id="IPR013783">
    <property type="entry name" value="Ig-like_fold"/>
</dbReference>
<dbReference type="PANTHER" id="PTHR16423">
    <property type="entry name" value="TREM-LIKE TRANSCRIPT PROTEIN"/>
    <property type="match status" value="1"/>
</dbReference>
<dbReference type="AlphaFoldDB" id="G3I9V4"/>
<dbReference type="GO" id="GO:0150094">
    <property type="term" value="P:amyloid-beta clearance by cellular catabolic process"/>
    <property type="evidence" value="ECO:0007669"/>
    <property type="project" value="UniProtKB-ARBA"/>
</dbReference>
<dbReference type="GO" id="GO:1904646">
    <property type="term" value="P:cellular response to amyloid-beta"/>
    <property type="evidence" value="ECO:0007669"/>
    <property type="project" value="UniProtKB-ARBA"/>
</dbReference>
<dbReference type="InParanoid" id="G3I9V4"/>
<dbReference type="InterPro" id="IPR052314">
    <property type="entry name" value="Immune_rcpt_domain"/>
</dbReference>
<dbReference type="GO" id="GO:0060100">
    <property type="term" value="P:positive regulation of phagocytosis, engulfment"/>
    <property type="evidence" value="ECO:0007669"/>
    <property type="project" value="UniProtKB-ARBA"/>
</dbReference>
<dbReference type="GO" id="GO:0005576">
    <property type="term" value="C:extracellular region"/>
    <property type="evidence" value="ECO:0007669"/>
    <property type="project" value="UniProtKB-SubCell"/>
</dbReference>
<feature type="chain" id="PRO_5003445044" description="Triggering receptor expressed on myeloid cells 2" evidence="19">
    <location>
        <begin position="19"/>
        <end position="537"/>
    </location>
</feature>
<evidence type="ECO:0000256" key="10">
    <source>
        <dbReference type="ARBA" id="ARBA00023157"/>
    </source>
</evidence>
<keyword evidence="8" id="KW-0446">Lipid-binding</keyword>
<dbReference type="GO" id="GO:0048678">
    <property type="term" value="P:response to axon injury"/>
    <property type="evidence" value="ECO:0007669"/>
    <property type="project" value="UniProtKB-ARBA"/>
</dbReference>
<dbReference type="GO" id="GO:1904141">
    <property type="term" value="P:positive regulation of microglial cell migration"/>
    <property type="evidence" value="ECO:0007669"/>
    <property type="project" value="UniProtKB-ARBA"/>
</dbReference>
<name>G3I9V4_CRIGR</name>
<feature type="region of interest" description="Disordered" evidence="17">
    <location>
        <begin position="513"/>
        <end position="537"/>
    </location>
</feature>
<dbReference type="GO" id="GO:0006955">
    <property type="term" value="P:immune response"/>
    <property type="evidence" value="ECO:0007669"/>
    <property type="project" value="UniProtKB-ARBA"/>
</dbReference>
<keyword evidence="10" id="KW-1015">Disulfide bond</keyword>
<keyword evidence="7 18" id="KW-1133">Transmembrane helix</keyword>
<keyword evidence="12" id="KW-0325">Glycoprotein</keyword>
<dbReference type="GO" id="GO:0097367">
    <property type="term" value="F:carbohydrate derivative binding"/>
    <property type="evidence" value="ECO:0007669"/>
    <property type="project" value="UniProtKB-ARBA"/>
</dbReference>
<dbReference type="GO" id="GO:0008289">
    <property type="term" value="F:lipid binding"/>
    <property type="evidence" value="ECO:0007669"/>
    <property type="project" value="UniProtKB-KW"/>
</dbReference>
<dbReference type="eggNOG" id="ENOG502SRZV">
    <property type="taxonomic scope" value="Eukaryota"/>
</dbReference>
<evidence type="ECO:0000256" key="8">
    <source>
        <dbReference type="ARBA" id="ARBA00023121"/>
    </source>
</evidence>
<protein>
    <recommendedName>
        <fullName evidence="15">Triggering receptor expressed on myeloid cells 2</fullName>
    </recommendedName>
    <alternativeName>
        <fullName evidence="16">Triggering receptor expressed on monocytes 2</fullName>
    </alternativeName>
</protein>